<protein>
    <recommendedName>
        <fullName evidence="5">Serine/threonine-protein kinase RIO1</fullName>
        <ecNumber evidence="4">2.7.11.1</ecNumber>
    </recommendedName>
    <alternativeName>
        <fullName evidence="18">Serine/threonine-protein kinase rio1</fullName>
    </alternativeName>
</protein>
<dbReference type="InterPro" id="IPR011009">
    <property type="entry name" value="Kinase-like_dom_sf"/>
</dbReference>
<dbReference type="AlphaFoldDB" id="A0A7M5UP97"/>
<name>A0A7M5UP97_9CNID</name>
<keyword evidence="12" id="KW-0418">Kinase</keyword>
<evidence type="ECO:0000256" key="11">
    <source>
        <dbReference type="ARBA" id="ARBA00022741"/>
    </source>
</evidence>
<keyword evidence="8" id="KW-0723">Serine/threonine-protein kinase</keyword>
<dbReference type="SUPFAM" id="SSF56112">
    <property type="entry name" value="Protein kinase-like (PK-like)"/>
    <property type="match status" value="1"/>
</dbReference>
<dbReference type="EnsemblMetazoa" id="CLYHEMT003614.3">
    <property type="protein sequence ID" value="CLYHEMP003614.3"/>
    <property type="gene ID" value="CLYHEMG003614"/>
</dbReference>
<feature type="compositionally biased region" description="Basic and acidic residues" evidence="19">
    <location>
        <begin position="41"/>
        <end position="63"/>
    </location>
</feature>
<evidence type="ECO:0000313" key="22">
    <source>
        <dbReference type="Proteomes" id="UP000594262"/>
    </source>
</evidence>
<dbReference type="GO" id="GO:0005737">
    <property type="term" value="C:cytoplasm"/>
    <property type="evidence" value="ECO:0007669"/>
    <property type="project" value="UniProtKB-SubCell"/>
</dbReference>
<evidence type="ECO:0000256" key="16">
    <source>
        <dbReference type="ARBA" id="ARBA00047899"/>
    </source>
</evidence>
<keyword evidence="9" id="KW-0808">Transferase</keyword>
<evidence type="ECO:0000256" key="3">
    <source>
        <dbReference type="ARBA" id="ARBA00009196"/>
    </source>
</evidence>
<evidence type="ECO:0000256" key="12">
    <source>
        <dbReference type="ARBA" id="ARBA00022777"/>
    </source>
</evidence>
<feature type="domain" description="RIO kinase" evidence="20">
    <location>
        <begin position="161"/>
        <end position="328"/>
    </location>
</feature>
<dbReference type="GO" id="GO:0046872">
    <property type="term" value="F:metal ion binding"/>
    <property type="evidence" value="ECO:0007669"/>
    <property type="project" value="UniProtKB-KW"/>
</dbReference>
<dbReference type="EC" id="2.7.11.1" evidence="4"/>
<organism evidence="21 22">
    <name type="scientific">Clytia hemisphaerica</name>
    <dbReference type="NCBI Taxonomy" id="252671"/>
    <lineage>
        <taxon>Eukaryota</taxon>
        <taxon>Metazoa</taxon>
        <taxon>Cnidaria</taxon>
        <taxon>Hydrozoa</taxon>
        <taxon>Hydroidolina</taxon>
        <taxon>Leptothecata</taxon>
        <taxon>Obeliida</taxon>
        <taxon>Clytiidae</taxon>
        <taxon>Clytia</taxon>
    </lineage>
</organism>
<evidence type="ECO:0000256" key="2">
    <source>
        <dbReference type="ARBA" id="ARBA00004496"/>
    </source>
</evidence>
<dbReference type="PANTHER" id="PTHR45723">
    <property type="entry name" value="SERINE/THREONINE-PROTEIN KINASE RIO1"/>
    <property type="match status" value="1"/>
</dbReference>
<dbReference type="InterPro" id="IPR051272">
    <property type="entry name" value="RIO-type_Ser/Thr_kinase"/>
</dbReference>
<reference evidence="21" key="1">
    <citation type="submission" date="2021-01" db="UniProtKB">
        <authorList>
            <consortium name="EnsemblMetazoa"/>
        </authorList>
    </citation>
    <scope>IDENTIFICATION</scope>
</reference>
<sequence length="411" mass="47228">MAATTLVQCGQFSDAEDDHGVTTTNTTPADRRQNDPVLESQIREEKNVSENTYKKEPPVKMEEEYYYDEDSYDSEDNEEEDLWTSNKRNHNNNNKNDVRVVHKNASNKQKTSLQPQEKQFGKFVGKIKLEKYEGPALGNRAHNQVSEISKKQHSQTYRVKDRKDRATVEQVLDPRTKMILFKLLNKGVITEINGCISTGKEANVYHASTPSGEDRALKIYKTSILVFKDRDKYVSGEFRFRHGYCKGNPRKMVKTWAEKEMRNLARLHSADTIFHSIMDRRLNIVIYLAVIFLFCQAQVHTTSKSQCVKHRKYIDVKEIDEHFHVPSKHICATRIDYCAGLCHSVDQLLRGDGDLQTKCECCQPITLEEKKDTIVYCVNRKSKSKYLASKTVKVPVIKSCGCTPCLSLRTS</sequence>
<evidence type="ECO:0000256" key="5">
    <source>
        <dbReference type="ARBA" id="ARBA00016038"/>
    </source>
</evidence>
<evidence type="ECO:0000313" key="21">
    <source>
        <dbReference type="EnsemblMetazoa" id="CLYHEMP003614.3"/>
    </source>
</evidence>
<feature type="compositionally biased region" description="Polar residues" evidence="19">
    <location>
        <begin position="1"/>
        <end position="11"/>
    </location>
</feature>
<dbReference type="GO" id="GO:0005524">
    <property type="term" value="F:ATP binding"/>
    <property type="evidence" value="ECO:0007669"/>
    <property type="project" value="UniProtKB-KW"/>
</dbReference>
<evidence type="ECO:0000256" key="1">
    <source>
        <dbReference type="ARBA" id="ARBA00001946"/>
    </source>
</evidence>
<keyword evidence="22" id="KW-1185">Reference proteome</keyword>
<dbReference type="InterPro" id="IPR018934">
    <property type="entry name" value="RIO_dom"/>
</dbReference>
<dbReference type="SMART" id="SM00090">
    <property type="entry name" value="RIO"/>
    <property type="match status" value="1"/>
</dbReference>
<proteinExistence type="inferred from homology"/>
<comment type="similarity">
    <text evidence="3">Belongs to the protein kinase superfamily. RIO-type Ser/Thr kinase family.</text>
</comment>
<evidence type="ECO:0000256" key="6">
    <source>
        <dbReference type="ARBA" id="ARBA00022490"/>
    </source>
</evidence>
<dbReference type="InterPro" id="IPR000687">
    <property type="entry name" value="RIO_kinase"/>
</dbReference>
<dbReference type="FunFam" id="3.30.200.20:FF:000148">
    <property type="entry name" value="Serine/threonine-protein kinase RIO1"/>
    <property type="match status" value="1"/>
</dbReference>
<keyword evidence="15" id="KW-0460">Magnesium</keyword>
<evidence type="ECO:0000256" key="15">
    <source>
        <dbReference type="ARBA" id="ARBA00022842"/>
    </source>
</evidence>
<evidence type="ECO:0000256" key="8">
    <source>
        <dbReference type="ARBA" id="ARBA00022527"/>
    </source>
</evidence>
<comment type="catalytic activity">
    <reaction evidence="17">
        <text>L-seryl-[protein] + ATP = O-phospho-L-seryl-[protein] + ADP + H(+)</text>
        <dbReference type="Rhea" id="RHEA:17989"/>
        <dbReference type="Rhea" id="RHEA-COMP:9863"/>
        <dbReference type="Rhea" id="RHEA-COMP:11604"/>
        <dbReference type="ChEBI" id="CHEBI:15378"/>
        <dbReference type="ChEBI" id="CHEBI:29999"/>
        <dbReference type="ChEBI" id="CHEBI:30616"/>
        <dbReference type="ChEBI" id="CHEBI:83421"/>
        <dbReference type="ChEBI" id="CHEBI:456216"/>
        <dbReference type="EC" id="2.7.11.1"/>
    </reaction>
</comment>
<keyword evidence="10" id="KW-0479">Metal-binding</keyword>
<dbReference type="OrthoDB" id="205248at2759"/>
<comment type="cofactor">
    <cofactor evidence="1">
        <name>Mg(2+)</name>
        <dbReference type="ChEBI" id="CHEBI:18420"/>
    </cofactor>
</comment>
<dbReference type="GO" id="GO:0042254">
    <property type="term" value="P:ribosome biogenesis"/>
    <property type="evidence" value="ECO:0007669"/>
    <property type="project" value="UniProtKB-KW"/>
</dbReference>
<evidence type="ECO:0000256" key="4">
    <source>
        <dbReference type="ARBA" id="ARBA00012513"/>
    </source>
</evidence>
<feature type="compositionally biased region" description="Acidic residues" evidence="19">
    <location>
        <begin position="64"/>
        <end position="82"/>
    </location>
</feature>
<keyword evidence="14" id="KW-0067">ATP-binding</keyword>
<feature type="region of interest" description="Disordered" evidence="19">
    <location>
        <begin position="1"/>
        <end position="98"/>
    </location>
</feature>
<keyword evidence="13" id="KW-0378">Hydrolase</keyword>
<evidence type="ECO:0000256" key="14">
    <source>
        <dbReference type="ARBA" id="ARBA00022840"/>
    </source>
</evidence>
<comment type="subcellular location">
    <subcellularLocation>
        <location evidence="2">Cytoplasm</location>
    </subcellularLocation>
</comment>
<evidence type="ECO:0000256" key="17">
    <source>
        <dbReference type="ARBA" id="ARBA00048679"/>
    </source>
</evidence>
<keyword evidence="11" id="KW-0547">Nucleotide-binding</keyword>
<dbReference type="Proteomes" id="UP000594262">
    <property type="component" value="Unplaced"/>
</dbReference>
<accession>A0A7M5UP97</accession>
<dbReference type="GO" id="GO:0016787">
    <property type="term" value="F:hydrolase activity"/>
    <property type="evidence" value="ECO:0007669"/>
    <property type="project" value="UniProtKB-KW"/>
</dbReference>
<evidence type="ECO:0000256" key="19">
    <source>
        <dbReference type="SAM" id="MobiDB-lite"/>
    </source>
</evidence>
<dbReference type="Gene3D" id="3.30.200.20">
    <property type="entry name" value="Phosphorylase Kinase, domain 1"/>
    <property type="match status" value="1"/>
</dbReference>
<evidence type="ECO:0000256" key="10">
    <source>
        <dbReference type="ARBA" id="ARBA00022723"/>
    </source>
</evidence>
<evidence type="ECO:0000256" key="9">
    <source>
        <dbReference type="ARBA" id="ARBA00022679"/>
    </source>
</evidence>
<evidence type="ECO:0000256" key="7">
    <source>
        <dbReference type="ARBA" id="ARBA00022517"/>
    </source>
</evidence>
<keyword evidence="6" id="KW-0963">Cytoplasm</keyword>
<dbReference type="GO" id="GO:0004674">
    <property type="term" value="F:protein serine/threonine kinase activity"/>
    <property type="evidence" value="ECO:0007669"/>
    <property type="project" value="UniProtKB-KW"/>
</dbReference>
<evidence type="ECO:0000256" key="13">
    <source>
        <dbReference type="ARBA" id="ARBA00022801"/>
    </source>
</evidence>
<keyword evidence="7" id="KW-0690">Ribosome biogenesis</keyword>
<evidence type="ECO:0000259" key="20">
    <source>
        <dbReference type="SMART" id="SM00090"/>
    </source>
</evidence>
<evidence type="ECO:0000256" key="18">
    <source>
        <dbReference type="ARBA" id="ARBA00068838"/>
    </source>
</evidence>
<comment type="catalytic activity">
    <reaction evidence="16">
        <text>L-threonyl-[protein] + ATP = O-phospho-L-threonyl-[protein] + ADP + H(+)</text>
        <dbReference type="Rhea" id="RHEA:46608"/>
        <dbReference type="Rhea" id="RHEA-COMP:11060"/>
        <dbReference type="Rhea" id="RHEA-COMP:11605"/>
        <dbReference type="ChEBI" id="CHEBI:15378"/>
        <dbReference type="ChEBI" id="CHEBI:30013"/>
        <dbReference type="ChEBI" id="CHEBI:30616"/>
        <dbReference type="ChEBI" id="CHEBI:61977"/>
        <dbReference type="ChEBI" id="CHEBI:456216"/>
        <dbReference type="EC" id="2.7.11.1"/>
    </reaction>
</comment>
<dbReference type="Pfam" id="PF01163">
    <property type="entry name" value="RIO1"/>
    <property type="match status" value="1"/>
</dbReference>